<evidence type="ECO:0000256" key="2">
    <source>
        <dbReference type="ARBA" id="ARBA00007200"/>
    </source>
</evidence>
<keyword evidence="8" id="KW-1185">Reference proteome</keyword>
<keyword evidence="3" id="KW-0812">Transmembrane</keyword>
<dbReference type="Pfam" id="PF08016">
    <property type="entry name" value="PKD_channel"/>
    <property type="match status" value="1"/>
</dbReference>
<dbReference type="GO" id="GO:0016020">
    <property type="term" value="C:membrane"/>
    <property type="evidence" value="ECO:0007669"/>
    <property type="project" value="UniProtKB-SubCell"/>
</dbReference>
<dbReference type="PANTHER" id="PTHR10877">
    <property type="entry name" value="POLYCYSTIN FAMILY MEMBER"/>
    <property type="match status" value="1"/>
</dbReference>
<accession>A0A7R8CN59</accession>
<dbReference type="PANTHER" id="PTHR10877:SF183">
    <property type="entry name" value="AT14535P-RELATED"/>
    <property type="match status" value="1"/>
</dbReference>
<dbReference type="GO" id="GO:0050982">
    <property type="term" value="P:detection of mechanical stimulus"/>
    <property type="evidence" value="ECO:0007669"/>
    <property type="project" value="TreeGrafter"/>
</dbReference>
<dbReference type="Gene3D" id="1.20.120.350">
    <property type="entry name" value="Voltage-gated potassium channels. Chain C"/>
    <property type="match status" value="1"/>
</dbReference>
<gene>
    <name evidence="7" type="ORF">LSAA_6711</name>
</gene>
<evidence type="ECO:0000259" key="6">
    <source>
        <dbReference type="Pfam" id="PF08016"/>
    </source>
</evidence>
<comment type="similarity">
    <text evidence="2">Belongs to the polycystin family.</text>
</comment>
<name>A0A7R8CN59_LEPSM</name>
<protein>
    <submittedName>
        <fullName evidence="7">PKD2</fullName>
    </submittedName>
</protein>
<dbReference type="InterPro" id="IPR051223">
    <property type="entry name" value="Polycystin"/>
</dbReference>
<dbReference type="OrthoDB" id="6595841at2759"/>
<sequence length="581" mass="67939">MDQYKKSRLSFRSIASDLVVYTIFSLLVCLNSLEHYSTENFQLTDTIRNLFSGQFDVTNMNEFWKFLENDVINGLYWNSWYCQNCKSVVLKYPDNVLPIHDKLENDSCHVHEDFQNAIKVCHSPYAEEFEDTNSFNPDSRNFTEYSAWNYQDPENMSGSSFNGNAGVYSNGGSVQILSHFKEETQKIINELKQNLWITQATRFISLDFNVYNPNINRFCIVSLLFEYTTTRDFILLGSEIVVSFFVIYYLIEEFVEMKKIGLGYFKEFWNVVDILVVTTSILQIVAKILKFLYTYCTIEELLEKTLEYPDFSNILKFEKSLHILSSSMNVFVVWIKFLKYLTFNKMTYQLFKTLSLGAADLSGFSILFLVVDVSFVQLGYLMFGVQLENFKTFRDSFFTLFLYIFFVFFVLLNVFLAIINDTYSLVKSEKSEEQNPFKKFEFQKTPNKQIEKEKESTMIDANINSSEDFIKARKSLISRDVLNNSLVPSLENRIENLEDLITRLNSRLQSLWKRMDNTDGIPYVEKNCIKSWYKNFEVGGDEYLNISQNPEYRSATSKYSLPPKQKKSADISWKGYVAVLS</sequence>
<dbReference type="InterPro" id="IPR027359">
    <property type="entry name" value="Volt_channel_dom_sf"/>
</dbReference>
<proteinExistence type="inferred from homology"/>
<keyword evidence="4" id="KW-1133">Transmembrane helix</keyword>
<keyword evidence="5" id="KW-0472">Membrane</keyword>
<reference evidence="7" key="1">
    <citation type="submission" date="2021-02" db="EMBL/GenBank/DDBJ databases">
        <authorList>
            <person name="Bekaert M."/>
        </authorList>
    </citation>
    <scope>NUCLEOTIDE SEQUENCE</scope>
    <source>
        <strain evidence="7">IoA-00</strain>
    </source>
</reference>
<evidence type="ECO:0000256" key="4">
    <source>
        <dbReference type="ARBA" id="ARBA00022989"/>
    </source>
</evidence>
<evidence type="ECO:0000313" key="7">
    <source>
        <dbReference type="EMBL" id="CAF2872518.1"/>
    </source>
</evidence>
<organism evidence="7 8">
    <name type="scientific">Lepeophtheirus salmonis</name>
    <name type="common">Salmon louse</name>
    <name type="synonym">Caligus salmonis</name>
    <dbReference type="NCBI Taxonomy" id="72036"/>
    <lineage>
        <taxon>Eukaryota</taxon>
        <taxon>Metazoa</taxon>
        <taxon>Ecdysozoa</taxon>
        <taxon>Arthropoda</taxon>
        <taxon>Crustacea</taxon>
        <taxon>Multicrustacea</taxon>
        <taxon>Hexanauplia</taxon>
        <taxon>Copepoda</taxon>
        <taxon>Siphonostomatoida</taxon>
        <taxon>Caligidae</taxon>
        <taxon>Lepeophtheirus</taxon>
    </lineage>
</organism>
<comment type="subcellular location">
    <subcellularLocation>
        <location evidence="1">Membrane</location>
        <topology evidence="1">Multi-pass membrane protein</topology>
    </subcellularLocation>
</comment>
<dbReference type="InterPro" id="IPR013122">
    <property type="entry name" value="PKD1_2_channel"/>
</dbReference>
<dbReference type="GO" id="GO:0005262">
    <property type="term" value="F:calcium channel activity"/>
    <property type="evidence" value="ECO:0007669"/>
    <property type="project" value="TreeGrafter"/>
</dbReference>
<dbReference type="Proteomes" id="UP000675881">
    <property type="component" value="Chromosome 2"/>
</dbReference>
<feature type="domain" description="Polycystin cation channel PKD1/PKD2" evidence="6">
    <location>
        <begin position="226"/>
        <end position="404"/>
    </location>
</feature>
<evidence type="ECO:0000256" key="1">
    <source>
        <dbReference type="ARBA" id="ARBA00004141"/>
    </source>
</evidence>
<evidence type="ECO:0000256" key="3">
    <source>
        <dbReference type="ARBA" id="ARBA00022692"/>
    </source>
</evidence>
<evidence type="ECO:0000313" key="8">
    <source>
        <dbReference type="Proteomes" id="UP000675881"/>
    </source>
</evidence>
<evidence type="ECO:0000256" key="5">
    <source>
        <dbReference type="ARBA" id="ARBA00023136"/>
    </source>
</evidence>
<dbReference type="AlphaFoldDB" id="A0A7R8CN59"/>
<dbReference type="Gene3D" id="1.10.287.70">
    <property type="match status" value="1"/>
</dbReference>
<dbReference type="EMBL" id="HG994581">
    <property type="protein sequence ID" value="CAF2872518.1"/>
    <property type="molecule type" value="Genomic_DNA"/>
</dbReference>